<name>A0ACC8X8S7_9FIRM</name>
<accession>A0ACC8X8S7</accession>
<organism evidence="1 2">
    <name type="scientific">Candidatus Epulonipiscium fishelsonii</name>
    <dbReference type="NCBI Taxonomy" id="77094"/>
    <lineage>
        <taxon>Bacteria</taxon>
        <taxon>Bacillati</taxon>
        <taxon>Bacillota</taxon>
        <taxon>Clostridia</taxon>
        <taxon>Lachnospirales</taxon>
        <taxon>Lachnospiraceae</taxon>
        <taxon>Candidatus Epulonipiscium</taxon>
    </lineage>
</organism>
<comment type="caution">
    <text evidence="1">The sequence shown here is derived from an EMBL/GenBank/DDBJ whole genome shotgun (WGS) entry which is preliminary data.</text>
</comment>
<protein>
    <submittedName>
        <fullName evidence="1">Uncharacterized protein</fullName>
    </submittedName>
</protein>
<evidence type="ECO:0000313" key="2">
    <source>
        <dbReference type="Proteomes" id="UP000188605"/>
    </source>
</evidence>
<dbReference type="EMBL" id="LJDB01000096">
    <property type="protein sequence ID" value="ONI38137.1"/>
    <property type="molecule type" value="Genomic_DNA"/>
</dbReference>
<keyword evidence="2" id="KW-1185">Reference proteome</keyword>
<sequence>MKFLYKLEKKFGKFAIPNLIVYLLFGQGIAFILSMWNPYVVYDFVFNWQAILQGEVWRLITFIFIPQATSPIWFFLVLIIYYSIGTNLEKTLGTFHFNFYYFISLFMSMIICAIFNISWPIASYVNQTLFLALATLMPDTTFYLYFFIPVKAKYLIVFYFVLLGMEVLSGGITILLLILASSTGYIIYFAIPALKGQRMRIKARPAQKNYNQQHQQKQQRSGEVIKVAFHKCNVCGKTELDDPEMEFRYCSKCGKEFCEEHLKNHEH</sequence>
<proteinExistence type="predicted"/>
<reference evidence="1" key="1">
    <citation type="submission" date="2016-08" db="EMBL/GenBank/DDBJ databases">
        <authorList>
            <person name="Ngugi D.K."/>
            <person name="Miyake S."/>
            <person name="Stingl U."/>
        </authorList>
    </citation>
    <scope>NUCLEOTIDE SEQUENCE</scope>
    <source>
        <strain evidence="1">SCG-B11WGA-EpuloA1</strain>
    </source>
</reference>
<dbReference type="Proteomes" id="UP000188605">
    <property type="component" value="Unassembled WGS sequence"/>
</dbReference>
<evidence type="ECO:0000313" key="1">
    <source>
        <dbReference type="EMBL" id="ONI38137.1"/>
    </source>
</evidence>
<gene>
    <name evidence="1" type="ORF">AN396_11640</name>
</gene>